<evidence type="ECO:0000313" key="2">
    <source>
        <dbReference type="Proteomes" id="UP000299102"/>
    </source>
</evidence>
<gene>
    <name evidence="1" type="ORF">EVAR_75695_1</name>
</gene>
<dbReference type="Proteomes" id="UP000299102">
    <property type="component" value="Unassembled WGS sequence"/>
</dbReference>
<proteinExistence type="predicted"/>
<evidence type="ECO:0000313" key="1">
    <source>
        <dbReference type="EMBL" id="GBP44827.1"/>
    </source>
</evidence>
<dbReference type="OrthoDB" id="10070851at2759"/>
<reference evidence="1 2" key="1">
    <citation type="journal article" date="2019" name="Commun. Biol.">
        <title>The bagworm genome reveals a unique fibroin gene that provides high tensile strength.</title>
        <authorList>
            <person name="Kono N."/>
            <person name="Nakamura H."/>
            <person name="Ohtoshi R."/>
            <person name="Tomita M."/>
            <person name="Numata K."/>
            <person name="Arakawa K."/>
        </authorList>
    </citation>
    <scope>NUCLEOTIDE SEQUENCE [LARGE SCALE GENOMIC DNA]</scope>
</reference>
<comment type="caution">
    <text evidence="1">The sequence shown here is derived from an EMBL/GenBank/DDBJ whole genome shotgun (WGS) entry which is preliminary data.</text>
</comment>
<keyword evidence="2" id="KW-1185">Reference proteome</keyword>
<accession>A0A4C1W424</accession>
<sequence length="174" mass="19104">MIPLSMSIPVPLPDPALDSNTSLDTDLVLLLGINELLPVAKSELKSRTRSRSETNCRTETIIRTGVDVKSIALRIITAKKKNNYNGFYAYVFKILPSEGFVDVTRIKTVVTNEITSGTLKPGQNSSRVGCVRPLSLFYSDASADGVEERSLVPRSRSHAQLRRNATLSHPFSSV</sequence>
<name>A0A4C1W424_EUMVA</name>
<protein>
    <submittedName>
        <fullName evidence="1">Uncharacterized protein</fullName>
    </submittedName>
</protein>
<dbReference type="EMBL" id="BGZK01000459">
    <property type="protein sequence ID" value="GBP44827.1"/>
    <property type="molecule type" value="Genomic_DNA"/>
</dbReference>
<organism evidence="1 2">
    <name type="scientific">Eumeta variegata</name>
    <name type="common">Bagworm moth</name>
    <name type="synonym">Eumeta japonica</name>
    <dbReference type="NCBI Taxonomy" id="151549"/>
    <lineage>
        <taxon>Eukaryota</taxon>
        <taxon>Metazoa</taxon>
        <taxon>Ecdysozoa</taxon>
        <taxon>Arthropoda</taxon>
        <taxon>Hexapoda</taxon>
        <taxon>Insecta</taxon>
        <taxon>Pterygota</taxon>
        <taxon>Neoptera</taxon>
        <taxon>Endopterygota</taxon>
        <taxon>Lepidoptera</taxon>
        <taxon>Glossata</taxon>
        <taxon>Ditrysia</taxon>
        <taxon>Tineoidea</taxon>
        <taxon>Psychidae</taxon>
        <taxon>Oiketicinae</taxon>
        <taxon>Eumeta</taxon>
    </lineage>
</organism>
<dbReference type="AlphaFoldDB" id="A0A4C1W424"/>